<evidence type="ECO:0000256" key="6">
    <source>
        <dbReference type="ARBA" id="ARBA00023136"/>
    </source>
</evidence>
<dbReference type="PANTHER" id="PTHR43163">
    <property type="entry name" value="DIPEPTIDE TRANSPORT SYSTEM PERMEASE PROTEIN DPPB-RELATED"/>
    <property type="match status" value="1"/>
</dbReference>
<dbReference type="RefSeq" id="WP_155344218.1">
    <property type="nucleotide sequence ID" value="NZ_BAAAHM010000018.1"/>
</dbReference>
<dbReference type="PANTHER" id="PTHR43163:SF3">
    <property type="entry name" value="PEPTIDE ABC TRANSPORTER PERMEASE PROTEIN"/>
    <property type="match status" value="1"/>
</dbReference>
<sequence length="315" mass="33212">MSLTAIARRIAAGVLVLWLVSVLTFLMVRLIPGDPARTAAGENATAEQVEVIRRQLGLDQPLFTQYARWLSQVVRGDLGTSLTSPRPVAESIANAVPPTLSIALTALLLAIVIGVGAGVVAGLNRGSWLDRAVTAMTTIGIAVPGFWVAMLLISIFAMKLRLLPATGYTALSEGFGPWLQHILLPGSALALATAAQIARQARGSIADVMAEPYVRTARARGAWGALLVRRHVLRNASIPVITVIGLQAGHLLGGVIIVEAVAGVSGIGTLALRAVQDRDYTMIQGYVLLAAVVMVTVNLVVDLAYQWVNPKVRAS</sequence>
<evidence type="ECO:0000313" key="9">
    <source>
        <dbReference type="EMBL" id="GES19105.1"/>
    </source>
</evidence>
<protein>
    <submittedName>
        <fullName evidence="9">ABC transporter permease</fullName>
    </submittedName>
</protein>
<keyword evidence="10" id="KW-1185">Reference proteome</keyword>
<dbReference type="CDD" id="cd06261">
    <property type="entry name" value="TM_PBP2"/>
    <property type="match status" value="1"/>
</dbReference>
<evidence type="ECO:0000256" key="7">
    <source>
        <dbReference type="RuleBase" id="RU363032"/>
    </source>
</evidence>
<gene>
    <name evidence="9" type="ORF">Aple_020010</name>
</gene>
<dbReference type="GO" id="GO:0055085">
    <property type="term" value="P:transmembrane transport"/>
    <property type="evidence" value="ECO:0007669"/>
    <property type="project" value="InterPro"/>
</dbReference>
<dbReference type="InterPro" id="IPR000515">
    <property type="entry name" value="MetI-like"/>
</dbReference>
<evidence type="ECO:0000256" key="4">
    <source>
        <dbReference type="ARBA" id="ARBA00022692"/>
    </source>
</evidence>
<dbReference type="InterPro" id="IPR045621">
    <property type="entry name" value="BPD_transp_1_N"/>
</dbReference>
<evidence type="ECO:0000256" key="3">
    <source>
        <dbReference type="ARBA" id="ARBA00022475"/>
    </source>
</evidence>
<dbReference type="EMBL" id="BLAF01000010">
    <property type="protein sequence ID" value="GES19105.1"/>
    <property type="molecule type" value="Genomic_DNA"/>
</dbReference>
<keyword evidence="4 7" id="KW-0812">Transmembrane</keyword>
<comment type="similarity">
    <text evidence="7">Belongs to the binding-protein-dependent transport system permease family.</text>
</comment>
<evidence type="ECO:0000256" key="2">
    <source>
        <dbReference type="ARBA" id="ARBA00022448"/>
    </source>
</evidence>
<evidence type="ECO:0000259" key="8">
    <source>
        <dbReference type="PROSITE" id="PS50928"/>
    </source>
</evidence>
<evidence type="ECO:0000313" key="10">
    <source>
        <dbReference type="Proteomes" id="UP000377595"/>
    </source>
</evidence>
<dbReference type="GO" id="GO:0005886">
    <property type="term" value="C:plasma membrane"/>
    <property type="evidence" value="ECO:0007669"/>
    <property type="project" value="UniProtKB-SubCell"/>
</dbReference>
<feature type="transmembrane region" description="Helical" evidence="7">
    <location>
        <begin position="12"/>
        <end position="31"/>
    </location>
</feature>
<reference evidence="9 10" key="1">
    <citation type="submission" date="2019-10" db="EMBL/GenBank/DDBJ databases">
        <title>Whole genome shotgun sequence of Acrocarpospora pleiomorpha NBRC 16267.</title>
        <authorList>
            <person name="Ichikawa N."/>
            <person name="Kimura A."/>
            <person name="Kitahashi Y."/>
            <person name="Komaki H."/>
            <person name="Oguchi A."/>
        </authorList>
    </citation>
    <scope>NUCLEOTIDE SEQUENCE [LARGE SCALE GENOMIC DNA]</scope>
    <source>
        <strain evidence="9 10">NBRC 16267</strain>
    </source>
</reference>
<dbReference type="PROSITE" id="PS50928">
    <property type="entry name" value="ABC_TM1"/>
    <property type="match status" value="1"/>
</dbReference>
<name>A0A5M3XBQ5_9ACTN</name>
<dbReference type="SUPFAM" id="SSF161098">
    <property type="entry name" value="MetI-like"/>
    <property type="match status" value="1"/>
</dbReference>
<feature type="transmembrane region" description="Helical" evidence="7">
    <location>
        <begin position="100"/>
        <end position="123"/>
    </location>
</feature>
<dbReference type="Pfam" id="PF19300">
    <property type="entry name" value="BPD_transp_1_N"/>
    <property type="match status" value="1"/>
</dbReference>
<keyword evidence="3" id="KW-1003">Cell membrane</keyword>
<dbReference type="Pfam" id="PF00528">
    <property type="entry name" value="BPD_transp_1"/>
    <property type="match status" value="1"/>
</dbReference>
<dbReference type="OrthoDB" id="9778910at2"/>
<keyword evidence="2 7" id="KW-0813">Transport</keyword>
<evidence type="ECO:0000256" key="5">
    <source>
        <dbReference type="ARBA" id="ARBA00022989"/>
    </source>
</evidence>
<dbReference type="Proteomes" id="UP000377595">
    <property type="component" value="Unassembled WGS sequence"/>
</dbReference>
<organism evidence="9 10">
    <name type="scientific">Acrocarpospora pleiomorpha</name>
    <dbReference type="NCBI Taxonomy" id="90975"/>
    <lineage>
        <taxon>Bacteria</taxon>
        <taxon>Bacillati</taxon>
        <taxon>Actinomycetota</taxon>
        <taxon>Actinomycetes</taxon>
        <taxon>Streptosporangiales</taxon>
        <taxon>Streptosporangiaceae</taxon>
        <taxon>Acrocarpospora</taxon>
    </lineage>
</organism>
<dbReference type="Gene3D" id="1.10.3720.10">
    <property type="entry name" value="MetI-like"/>
    <property type="match status" value="1"/>
</dbReference>
<feature type="transmembrane region" description="Helical" evidence="7">
    <location>
        <begin position="255"/>
        <end position="275"/>
    </location>
</feature>
<dbReference type="AlphaFoldDB" id="A0A5M3XBQ5"/>
<dbReference type="InterPro" id="IPR035906">
    <property type="entry name" value="MetI-like_sf"/>
</dbReference>
<keyword evidence="5 7" id="KW-1133">Transmembrane helix</keyword>
<proteinExistence type="inferred from homology"/>
<comment type="subcellular location">
    <subcellularLocation>
        <location evidence="1 7">Cell membrane</location>
        <topology evidence="1 7">Multi-pass membrane protein</topology>
    </subcellularLocation>
</comment>
<accession>A0A5M3XBQ5</accession>
<feature type="transmembrane region" description="Helical" evidence="7">
    <location>
        <begin position="135"/>
        <end position="158"/>
    </location>
</feature>
<feature type="domain" description="ABC transmembrane type-1" evidence="8">
    <location>
        <begin position="96"/>
        <end position="305"/>
    </location>
</feature>
<keyword evidence="6 7" id="KW-0472">Membrane</keyword>
<comment type="caution">
    <text evidence="9">The sequence shown here is derived from an EMBL/GenBank/DDBJ whole genome shotgun (WGS) entry which is preliminary data.</text>
</comment>
<feature type="transmembrane region" description="Helical" evidence="7">
    <location>
        <begin position="287"/>
        <end position="308"/>
    </location>
</feature>
<evidence type="ECO:0000256" key="1">
    <source>
        <dbReference type="ARBA" id="ARBA00004651"/>
    </source>
</evidence>